<feature type="transmembrane region" description="Helical" evidence="1">
    <location>
        <begin position="206"/>
        <end position="226"/>
    </location>
</feature>
<feature type="transmembrane region" description="Helical" evidence="1">
    <location>
        <begin position="161"/>
        <end position="186"/>
    </location>
</feature>
<gene>
    <name evidence="2" type="ORF">ODALV1_LOCUS23010</name>
</gene>
<comment type="caution">
    <text evidence="2">The sequence shown here is derived from an EMBL/GenBank/DDBJ whole genome shotgun (WGS) entry which is preliminary data.</text>
</comment>
<keyword evidence="1" id="KW-1133">Transmembrane helix</keyword>
<protein>
    <recommendedName>
        <fullName evidence="4">Odorant receptor</fullName>
    </recommendedName>
</protein>
<evidence type="ECO:0000313" key="2">
    <source>
        <dbReference type="EMBL" id="CAL8129249.1"/>
    </source>
</evidence>
<dbReference type="Proteomes" id="UP001642540">
    <property type="component" value="Unassembled WGS sequence"/>
</dbReference>
<sequence>MISKNFLRICKWGVAIMKFSIYTYFEWDNDTNRLKLKKNMYFVFNQCYLMCYCYFIGVVSAYHAVGYISAEPENGVNEIFDVEFKPRDEGTAILNGLVHIMYCLAATGVIGNLGVNLLTKRHEFVGLMNMSIENDLRYQEMYKEYLERHPDNKRFHKEMDIILLIIAVGTTLVPVIFAFLIFQDFYPEHQILLRYFEIKVEYKWKFAPLLIYFIYMLLQACDILFIMDVTGGMHLICCPIWLRLMHPERVEIEEGSPNFRCHIECSLNEAQILRFYKEQQLRQEAYNSIFGNQLVTGHHSSFLYISAFGLFICIRHWRFILEPGYSMAPLAVLLCCFAEYMEVRLVERVAIKSGEYLQALGILARGEGKRLVRLQKGLKSYRILQPQHAYPYYRLTKENYLLYVNSIVDILVSILVI</sequence>
<keyword evidence="3" id="KW-1185">Reference proteome</keyword>
<keyword evidence="1" id="KW-0812">Transmembrane</keyword>
<feature type="transmembrane region" description="Helical" evidence="1">
    <location>
        <begin position="46"/>
        <end position="65"/>
    </location>
</feature>
<dbReference type="EMBL" id="CAXLJM020000076">
    <property type="protein sequence ID" value="CAL8129249.1"/>
    <property type="molecule type" value="Genomic_DNA"/>
</dbReference>
<keyword evidence="1" id="KW-0472">Membrane</keyword>
<name>A0ABP1RJT8_9HEXA</name>
<evidence type="ECO:0000313" key="3">
    <source>
        <dbReference type="Proteomes" id="UP001642540"/>
    </source>
</evidence>
<feature type="transmembrane region" description="Helical" evidence="1">
    <location>
        <begin position="96"/>
        <end position="118"/>
    </location>
</feature>
<organism evidence="2 3">
    <name type="scientific">Orchesella dallaii</name>
    <dbReference type="NCBI Taxonomy" id="48710"/>
    <lineage>
        <taxon>Eukaryota</taxon>
        <taxon>Metazoa</taxon>
        <taxon>Ecdysozoa</taxon>
        <taxon>Arthropoda</taxon>
        <taxon>Hexapoda</taxon>
        <taxon>Collembola</taxon>
        <taxon>Entomobryomorpha</taxon>
        <taxon>Entomobryoidea</taxon>
        <taxon>Orchesellidae</taxon>
        <taxon>Orchesellinae</taxon>
        <taxon>Orchesella</taxon>
    </lineage>
</organism>
<proteinExistence type="predicted"/>
<evidence type="ECO:0008006" key="4">
    <source>
        <dbReference type="Google" id="ProtNLM"/>
    </source>
</evidence>
<evidence type="ECO:0000256" key="1">
    <source>
        <dbReference type="SAM" id="Phobius"/>
    </source>
</evidence>
<reference evidence="2 3" key="1">
    <citation type="submission" date="2024-08" db="EMBL/GenBank/DDBJ databases">
        <authorList>
            <person name="Cucini C."/>
            <person name="Frati F."/>
        </authorList>
    </citation>
    <scope>NUCLEOTIDE SEQUENCE [LARGE SCALE GENOMIC DNA]</scope>
</reference>
<accession>A0ABP1RJT8</accession>